<evidence type="ECO:0000313" key="1">
    <source>
        <dbReference type="EMBL" id="KAG1315687.1"/>
    </source>
</evidence>
<dbReference type="OrthoDB" id="2230840at2759"/>
<proteinExistence type="predicted"/>
<dbReference type="AlphaFoldDB" id="A0A9P7BY86"/>
<reference evidence="1" key="1">
    <citation type="journal article" date="2020" name="Microb. Genom.">
        <title>Genetic diversity of clinical and environmental Mucorales isolates obtained from an investigation of mucormycosis cases among solid organ transplant recipients.</title>
        <authorList>
            <person name="Nguyen M.H."/>
            <person name="Kaul D."/>
            <person name="Muto C."/>
            <person name="Cheng S.J."/>
            <person name="Richter R.A."/>
            <person name="Bruno V.M."/>
            <person name="Liu G."/>
            <person name="Beyhan S."/>
            <person name="Sundermann A.J."/>
            <person name="Mounaud S."/>
            <person name="Pasculle A.W."/>
            <person name="Nierman W.C."/>
            <person name="Driscoll E."/>
            <person name="Cumbie R."/>
            <person name="Clancy C.J."/>
            <person name="Dupont C.L."/>
        </authorList>
    </citation>
    <scope>NUCLEOTIDE SEQUENCE</scope>
    <source>
        <strain evidence="1">GL11</strain>
    </source>
</reference>
<evidence type="ECO:0000313" key="2">
    <source>
        <dbReference type="Proteomes" id="UP000716291"/>
    </source>
</evidence>
<accession>A0A9P7BY86</accession>
<keyword evidence="2" id="KW-1185">Reference proteome</keyword>
<organism evidence="1 2">
    <name type="scientific">Rhizopus oryzae</name>
    <name type="common">Mucormycosis agent</name>
    <name type="synonym">Rhizopus arrhizus var. delemar</name>
    <dbReference type="NCBI Taxonomy" id="64495"/>
    <lineage>
        <taxon>Eukaryota</taxon>
        <taxon>Fungi</taxon>
        <taxon>Fungi incertae sedis</taxon>
        <taxon>Mucoromycota</taxon>
        <taxon>Mucoromycotina</taxon>
        <taxon>Mucoromycetes</taxon>
        <taxon>Mucorales</taxon>
        <taxon>Mucorineae</taxon>
        <taxon>Rhizopodaceae</taxon>
        <taxon>Rhizopus</taxon>
    </lineage>
</organism>
<gene>
    <name evidence="1" type="ORF">G6F64_000475</name>
</gene>
<sequence>MAQHNASEQDIIFISDDEIIVISDDDDDDDIFFTAPNSPTIQTTAVTTKPPTLLGINDRLKALRISREPSKPLATNHTIPERASSRHRIIKHPIGNDDSRYMDRLSIGERVVFRKRHHDRYHCFDVSDTFESYTYDYTHVDHLPLSKDDYYEPYSDSWLRWKRKQYFESLVVRRDDVCVECKDILTRDDICRHNGYLIRKRKRGPYCYLCSRLFSFPVSLNEEIEIMEYLLSGELSPKEEVANGLTIKEVIKAFDARSRLLRSRSYRVGSEIASAEPIELLALVAKSNMRCAITNSKIFFRNRKDRPRYWVFSIDHITPLSIESRKYRDGSRIKNLQITSHIINYIKGSVLNDEFNRWWRQLRETKIRASKYYK</sequence>
<protein>
    <submittedName>
        <fullName evidence="1">Uncharacterized protein</fullName>
    </submittedName>
</protein>
<dbReference type="EMBL" id="JAANQT010000028">
    <property type="protein sequence ID" value="KAG1315687.1"/>
    <property type="molecule type" value="Genomic_DNA"/>
</dbReference>
<name>A0A9P7BY86_RHIOR</name>
<comment type="caution">
    <text evidence="1">The sequence shown here is derived from an EMBL/GenBank/DDBJ whole genome shotgun (WGS) entry which is preliminary data.</text>
</comment>
<dbReference type="Proteomes" id="UP000716291">
    <property type="component" value="Unassembled WGS sequence"/>
</dbReference>